<dbReference type="Proteomes" id="UP000031443">
    <property type="component" value="Unassembled WGS sequence"/>
</dbReference>
<sequence length="150" mass="16782">MHLCSDSKNRLKVKLTLLANNQIISNVVKFSASTELDSAILIDISELQWTTCNFDHGNKCKEKNSVTFSQRGKYGGTVRYTVPEMCMVLTVTLHRFRCNSALLQTPYHGKHGAHPDHRSSCEHCKHLTHYPAVCAEPEPAKAGEEVTAAW</sequence>
<reference evidence="2" key="1">
    <citation type="journal article" date="2013" name="Nat. Genet.">
        <title>The draft genomes of soft-shell turtle and green sea turtle yield insights into the development and evolution of the turtle-specific body plan.</title>
        <authorList>
            <person name="Wang Z."/>
            <person name="Pascual-Anaya J."/>
            <person name="Zadissa A."/>
            <person name="Li W."/>
            <person name="Niimura Y."/>
            <person name="Huang Z."/>
            <person name="Li C."/>
            <person name="White S."/>
            <person name="Xiong Z."/>
            <person name="Fang D."/>
            <person name="Wang B."/>
            <person name="Ming Y."/>
            <person name="Chen Y."/>
            <person name="Zheng Y."/>
            <person name="Kuraku S."/>
            <person name="Pignatelli M."/>
            <person name="Herrero J."/>
            <person name="Beal K."/>
            <person name="Nozawa M."/>
            <person name="Li Q."/>
            <person name="Wang J."/>
            <person name="Zhang H."/>
            <person name="Yu L."/>
            <person name="Shigenobu S."/>
            <person name="Wang J."/>
            <person name="Liu J."/>
            <person name="Flicek P."/>
            <person name="Searle S."/>
            <person name="Wang J."/>
            <person name="Kuratani S."/>
            <person name="Yin Y."/>
            <person name="Aken B."/>
            <person name="Zhang G."/>
            <person name="Irie N."/>
        </authorList>
    </citation>
    <scope>NUCLEOTIDE SEQUENCE [LARGE SCALE GENOMIC DNA]</scope>
</reference>
<dbReference type="AlphaFoldDB" id="M7ASK8"/>
<gene>
    <name evidence="1" type="ORF">UY3_17038</name>
</gene>
<proteinExistence type="predicted"/>
<name>M7ASK8_CHEMY</name>
<protein>
    <submittedName>
        <fullName evidence="1">Uncharacterized protein</fullName>
    </submittedName>
</protein>
<dbReference type="EMBL" id="KB585771">
    <property type="protein sequence ID" value="EMP25885.1"/>
    <property type="molecule type" value="Genomic_DNA"/>
</dbReference>
<keyword evidence="2" id="KW-1185">Reference proteome</keyword>
<evidence type="ECO:0000313" key="2">
    <source>
        <dbReference type="Proteomes" id="UP000031443"/>
    </source>
</evidence>
<organism evidence="1 2">
    <name type="scientific">Chelonia mydas</name>
    <name type="common">Green sea-turtle</name>
    <name type="synonym">Chelonia agassizi</name>
    <dbReference type="NCBI Taxonomy" id="8469"/>
    <lineage>
        <taxon>Eukaryota</taxon>
        <taxon>Metazoa</taxon>
        <taxon>Chordata</taxon>
        <taxon>Craniata</taxon>
        <taxon>Vertebrata</taxon>
        <taxon>Euteleostomi</taxon>
        <taxon>Archelosauria</taxon>
        <taxon>Testudinata</taxon>
        <taxon>Testudines</taxon>
        <taxon>Cryptodira</taxon>
        <taxon>Durocryptodira</taxon>
        <taxon>Americhelydia</taxon>
        <taxon>Chelonioidea</taxon>
        <taxon>Cheloniidae</taxon>
        <taxon>Chelonia</taxon>
    </lineage>
</organism>
<accession>M7ASK8</accession>
<evidence type="ECO:0000313" key="1">
    <source>
        <dbReference type="EMBL" id="EMP25885.1"/>
    </source>
</evidence>